<reference evidence="9 10" key="1">
    <citation type="submission" date="2016-10" db="EMBL/GenBank/DDBJ databases">
        <authorList>
            <person name="de Groot N.N."/>
        </authorList>
    </citation>
    <scope>NUCLEOTIDE SEQUENCE [LARGE SCALE GENOMIC DNA]</scope>
    <source>
        <strain evidence="10">KMM 9023,NRIC 0796,JCM 17311,KCTC 23692</strain>
    </source>
</reference>
<dbReference type="SUPFAM" id="SSF52833">
    <property type="entry name" value="Thioredoxin-like"/>
    <property type="match status" value="1"/>
</dbReference>
<protein>
    <submittedName>
        <fullName evidence="9">NAD-dependent formate dehydrogenase flavoprotein subunit</fullName>
    </submittedName>
</protein>
<proteinExistence type="inferred from homology"/>
<dbReference type="InterPro" id="IPR041921">
    <property type="entry name" value="NuoE_N"/>
</dbReference>
<name>A0A1I6CSB7_9RHOB</name>
<dbReference type="InterPro" id="IPR001949">
    <property type="entry name" value="NADH-UbQ_OxRdtase_51kDa_CS"/>
</dbReference>
<dbReference type="RefSeq" id="WP_092075868.1">
    <property type="nucleotide sequence ID" value="NZ_FOYI01000001.1"/>
</dbReference>
<dbReference type="GO" id="GO:0046872">
    <property type="term" value="F:metal ion binding"/>
    <property type="evidence" value="ECO:0007669"/>
    <property type="project" value="UniProtKB-KW"/>
</dbReference>
<dbReference type="Proteomes" id="UP000199302">
    <property type="component" value="Unassembled WGS sequence"/>
</dbReference>
<gene>
    <name evidence="9" type="ORF">SAMN04515673_101291</name>
</gene>
<evidence type="ECO:0000259" key="8">
    <source>
        <dbReference type="SMART" id="SM00928"/>
    </source>
</evidence>
<sequence length="583" mass="63607">MAPLDDQKGIWKKQGRRKTRITPKGRQVEDEALDQVRELLGDTPRNRDLLIEFLHLIQDHHGHLSAAHIRALAEEMRLAQAEIYEVATFYAHFDVVHEGETPPPALTIRVCDSLSCELAGAEALHKALKDGMDPAAVRVLKAPCMGRCDTAPVLELGHNHIDHATPEKVEAAIAADDTHPVLPSYEDFAAYRDAGGYEALASLRERGDWEEVQERILSSGLRGLGGAGFPSGKKWGFVRANEGPRYLAVNGDEGEPGTFKDRYYLERTPHLFLEGMLIAAWAVEAEKAFIYMRDEYPVVLKILRREIAALEEAGIVAPGYIDLRRGAGAYICGEESAMIESIEGKRGLPRHRPPFVAQVGIFNRPTLVHNVETLYWVAKICREGPECLSATEKNGRKGLRSYSVSGRVKNPGVHLLPAGSTILDIIDAAGGMLEGHVFKAYQPGGPSSGLLPASLDDVPLDFDTLQPHGTFIGSAAVVILSDRDSARDAALNMLRFFEEESCGQCTPCRKGCEKAVKLMEAETWDTDLLEDLCTVMSDASICGLGQAAPNPIRLTIKHFSDELGAVPPSSGYGTEQSLEGGDS</sequence>
<dbReference type="STRING" id="871652.SAMN04515673_101291"/>
<dbReference type="CDD" id="cd03082">
    <property type="entry name" value="TRX_Fd_NuoE_W_FDH_beta"/>
    <property type="match status" value="1"/>
</dbReference>
<dbReference type="SMART" id="SM00928">
    <property type="entry name" value="NADH_4Fe-4S"/>
    <property type="match status" value="1"/>
</dbReference>
<feature type="domain" description="NADH-ubiquinone oxidoreductase 51kDa subunit iron-sulphur binding" evidence="8">
    <location>
        <begin position="487"/>
        <end position="532"/>
    </location>
</feature>
<dbReference type="InterPro" id="IPR011538">
    <property type="entry name" value="Nuo51_FMN-bd"/>
</dbReference>
<dbReference type="Gene3D" id="3.10.20.600">
    <property type="match status" value="1"/>
</dbReference>
<dbReference type="OrthoDB" id="9761899at2"/>
<organism evidence="9 10">
    <name type="scientific">Poseidonocella sedimentorum</name>
    <dbReference type="NCBI Taxonomy" id="871652"/>
    <lineage>
        <taxon>Bacteria</taxon>
        <taxon>Pseudomonadati</taxon>
        <taxon>Pseudomonadota</taxon>
        <taxon>Alphaproteobacteria</taxon>
        <taxon>Rhodobacterales</taxon>
        <taxon>Roseobacteraceae</taxon>
        <taxon>Poseidonocella</taxon>
    </lineage>
</organism>
<dbReference type="GO" id="GO:0010181">
    <property type="term" value="F:FMN binding"/>
    <property type="evidence" value="ECO:0007669"/>
    <property type="project" value="InterPro"/>
</dbReference>
<dbReference type="InterPro" id="IPR037225">
    <property type="entry name" value="Nuo51_FMN-bd_sf"/>
</dbReference>
<evidence type="ECO:0000256" key="4">
    <source>
        <dbReference type="ARBA" id="ARBA00022723"/>
    </source>
</evidence>
<dbReference type="Gene3D" id="3.40.30.10">
    <property type="entry name" value="Glutaredoxin"/>
    <property type="match status" value="1"/>
</dbReference>
<evidence type="ECO:0000256" key="6">
    <source>
        <dbReference type="ARBA" id="ARBA00023014"/>
    </source>
</evidence>
<dbReference type="FunFam" id="3.40.50.11540:FF:000003">
    <property type="entry name" value="NAD-dependent formate dehydrogenase flavoprotein subunit"/>
    <property type="match status" value="1"/>
</dbReference>
<feature type="compositionally biased region" description="Basic residues" evidence="7">
    <location>
        <begin position="10"/>
        <end position="23"/>
    </location>
</feature>
<dbReference type="SUPFAM" id="SSF142984">
    <property type="entry name" value="Nqo1 middle domain-like"/>
    <property type="match status" value="1"/>
</dbReference>
<dbReference type="Pfam" id="PF10589">
    <property type="entry name" value="NADH_4Fe-4S"/>
    <property type="match status" value="1"/>
</dbReference>
<dbReference type="FunFam" id="3.10.20.600:FF:000006">
    <property type="entry name" value="Formate dehydrogenase, beta subunit"/>
    <property type="match status" value="1"/>
</dbReference>
<dbReference type="InterPro" id="IPR036249">
    <property type="entry name" value="Thioredoxin-like_sf"/>
</dbReference>
<dbReference type="EMBL" id="FOYI01000001">
    <property type="protein sequence ID" value="SFQ96115.1"/>
    <property type="molecule type" value="Genomic_DNA"/>
</dbReference>
<dbReference type="PROSITE" id="PS00645">
    <property type="entry name" value="COMPLEX1_51K_2"/>
    <property type="match status" value="1"/>
</dbReference>
<keyword evidence="10" id="KW-1185">Reference proteome</keyword>
<dbReference type="InterPro" id="IPR019575">
    <property type="entry name" value="Nuop51_4Fe4S-bd"/>
</dbReference>
<evidence type="ECO:0000256" key="7">
    <source>
        <dbReference type="SAM" id="MobiDB-lite"/>
    </source>
</evidence>
<dbReference type="GO" id="GO:0051539">
    <property type="term" value="F:4 iron, 4 sulfur cluster binding"/>
    <property type="evidence" value="ECO:0007669"/>
    <property type="project" value="UniProtKB-KW"/>
</dbReference>
<feature type="region of interest" description="Disordered" evidence="7">
    <location>
        <begin position="1"/>
        <end position="24"/>
    </location>
</feature>
<accession>A0A1I6CSB7</accession>
<dbReference type="AlphaFoldDB" id="A0A1I6CSB7"/>
<evidence type="ECO:0000256" key="2">
    <source>
        <dbReference type="ARBA" id="ARBA00007523"/>
    </source>
</evidence>
<evidence type="ECO:0000256" key="3">
    <source>
        <dbReference type="ARBA" id="ARBA00022485"/>
    </source>
</evidence>
<evidence type="ECO:0000256" key="5">
    <source>
        <dbReference type="ARBA" id="ARBA00023004"/>
    </source>
</evidence>
<dbReference type="Gene3D" id="3.40.50.11540">
    <property type="entry name" value="NADH-ubiquinone oxidoreductase 51kDa subunit"/>
    <property type="match status" value="1"/>
</dbReference>
<evidence type="ECO:0000313" key="10">
    <source>
        <dbReference type="Proteomes" id="UP000199302"/>
    </source>
</evidence>
<dbReference type="PROSITE" id="PS00644">
    <property type="entry name" value="COMPLEX1_51K_1"/>
    <property type="match status" value="1"/>
</dbReference>
<evidence type="ECO:0000256" key="1">
    <source>
        <dbReference type="ARBA" id="ARBA00001917"/>
    </source>
</evidence>
<dbReference type="Pfam" id="PF10531">
    <property type="entry name" value="SLBB"/>
    <property type="match status" value="1"/>
</dbReference>
<dbReference type="Gene3D" id="1.10.10.1590">
    <property type="entry name" value="NADH-quinone oxidoreductase subunit E"/>
    <property type="match status" value="1"/>
</dbReference>
<keyword evidence="6" id="KW-0411">Iron-sulfur</keyword>
<dbReference type="Pfam" id="PF01512">
    <property type="entry name" value="Complex1_51K"/>
    <property type="match status" value="1"/>
</dbReference>
<keyword evidence="3" id="KW-0004">4Fe-4S</keyword>
<dbReference type="InterPro" id="IPR037207">
    <property type="entry name" value="Nuop51_4Fe4S-bd_sf"/>
</dbReference>
<dbReference type="PANTHER" id="PTHR43578">
    <property type="entry name" value="NADH-QUINONE OXIDOREDUCTASE SUBUNIT F"/>
    <property type="match status" value="1"/>
</dbReference>
<dbReference type="SUPFAM" id="SSF140490">
    <property type="entry name" value="Nqo1C-terminal domain-like"/>
    <property type="match status" value="1"/>
</dbReference>
<comment type="similarity">
    <text evidence="2">Belongs to the complex I 51 kDa subunit family.</text>
</comment>
<dbReference type="PANTHER" id="PTHR43578:SF3">
    <property type="entry name" value="NADH-QUINONE OXIDOREDUCTASE SUBUNIT F"/>
    <property type="match status" value="1"/>
</dbReference>
<dbReference type="InterPro" id="IPR019554">
    <property type="entry name" value="Soluble_ligand-bd"/>
</dbReference>
<dbReference type="Gene3D" id="1.20.1440.230">
    <property type="entry name" value="NADH-ubiquinone oxidoreductase 51kDa subunit, iron-sulphur binding domain"/>
    <property type="match status" value="1"/>
</dbReference>
<keyword evidence="4" id="KW-0479">Metal-binding</keyword>
<dbReference type="GO" id="GO:0008137">
    <property type="term" value="F:NADH dehydrogenase (ubiquinone) activity"/>
    <property type="evidence" value="ECO:0007669"/>
    <property type="project" value="InterPro"/>
</dbReference>
<comment type="cofactor">
    <cofactor evidence="1">
        <name>FMN</name>
        <dbReference type="ChEBI" id="CHEBI:58210"/>
    </cofactor>
</comment>
<keyword evidence="5" id="KW-0408">Iron</keyword>
<dbReference type="Pfam" id="PF01257">
    <property type="entry name" value="2Fe-2S_thioredx"/>
    <property type="match status" value="1"/>
</dbReference>
<dbReference type="SUPFAM" id="SSF142019">
    <property type="entry name" value="Nqo1 FMN-binding domain-like"/>
    <property type="match status" value="1"/>
</dbReference>
<evidence type="ECO:0000313" key="9">
    <source>
        <dbReference type="EMBL" id="SFQ96115.1"/>
    </source>
</evidence>